<evidence type="ECO:0000256" key="4">
    <source>
        <dbReference type="PIRSR" id="PIRSR600760-2"/>
    </source>
</evidence>
<name>A0A9D1N865_9FIRM</name>
<dbReference type="Pfam" id="PF00459">
    <property type="entry name" value="Inositol_P"/>
    <property type="match status" value="1"/>
</dbReference>
<dbReference type="SUPFAM" id="SSF56655">
    <property type="entry name" value="Carbohydrate phosphatase"/>
    <property type="match status" value="1"/>
</dbReference>
<protein>
    <submittedName>
        <fullName evidence="5">Inositol monophosphatase</fullName>
    </submittedName>
</protein>
<reference evidence="5" key="1">
    <citation type="submission" date="2020-10" db="EMBL/GenBank/DDBJ databases">
        <authorList>
            <person name="Gilroy R."/>
        </authorList>
    </citation>
    <scope>NUCLEOTIDE SEQUENCE</scope>
    <source>
        <strain evidence="5">10406</strain>
    </source>
</reference>
<evidence type="ECO:0000313" key="5">
    <source>
        <dbReference type="EMBL" id="HIU98229.1"/>
    </source>
</evidence>
<evidence type="ECO:0000256" key="2">
    <source>
        <dbReference type="ARBA" id="ARBA00022801"/>
    </source>
</evidence>
<dbReference type="GO" id="GO:0046872">
    <property type="term" value="F:metal ion binding"/>
    <property type="evidence" value="ECO:0007669"/>
    <property type="project" value="UniProtKB-KW"/>
</dbReference>
<keyword evidence="2" id="KW-0378">Hydrolase</keyword>
<evidence type="ECO:0000256" key="3">
    <source>
        <dbReference type="ARBA" id="ARBA00022842"/>
    </source>
</evidence>
<evidence type="ECO:0000256" key="1">
    <source>
        <dbReference type="ARBA" id="ARBA00022723"/>
    </source>
</evidence>
<dbReference type="Gene3D" id="3.30.540.10">
    <property type="entry name" value="Fructose-1,6-Bisphosphatase, subunit A, domain 1"/>
    <property type="match status" value="1"/>
</dbReference>
<keyword evidence="1 4" id="KW-0479">Metal-binding</keyword>
<dbReference type="GO" id="GO:0006020">
    <property type="term" value="P:inositol metabolic process"/>
    <property type="evidence" value="ECO:0007669"/>
    <property type="project" value="TreeGrafter"/>
</dbReference>
<keyword evidence="3 4" id="KW-0460">Magnesium</keyword>
<dbReference type="AlphaFoldDB" id="A0A9D1N865"/>
<dbReference type="InterPro" id="IPR000760">
    <property type="entry name" value="Inositol_monophosphatase-like"/>
</dbReference>
<proteinExistence type="predicted"/>
<comment type="cofactor">
    <cofactor evidence="4">
        <name>Mg(2+)</name>
        <dbReference type="ChEBI" id="CHEBI:18420"/>
    </cofactor>
</comment>
<dbReference type="EMBL" id="DVOE01000002">
    <property type="protein sequence ID" value="HIU98229.1"/>
    <property type="molecule type" value="Genomic_DNA"/>
</dbReference>
<dbReference type="PANTHER" id="PTHR20854:SF4">
    <property type="entry name" value="INOSITOL-1-MONOPHOSPHATASE-RELATED"/>
    <property type="match status" value="1"/>
</dbReference>
<dbReference type="InterPro" id="IPR020583">
    <property type="entry name" value="Inositol_monoP_metal-BS"/>
</dbReference>
<gene>
    <name evidence="5" type="ORF">IAC73_00085</name>
</gene>
<dbReference type="GO" id="GO:0007165">
    <property type="term" value="P:signal transduction"/>
    <property type="evidence" value="ECO:0007669"/>
    <property type="project" value="TreeGrafter"/>
</dbReference>
<dbReference type="PROSITE" id="PS00629">
    <property type="entry name" value="IMP_1"/>
    <property type="match status" value="1"/>
</dbReference>
<sequence>MKDGKRERAFLCKVVREAWEKCGGRPSVTDVKSAFDLVTDIDFAMEKFITRAIGEEFPGDAVIGEEYNPLTELPAGRCWTVDPVDGTVNFAHGLPLFGVQCAFCEDEIPLASAIYLPAFGELYSASAGAGARLNGEPIFVSSRREDMAVASVGDYSHRSAELFEMQLGMTRSAAARVAKVRHFGAASVDFSWLAAGRTDAFVMLTRNLWDIVPGMLLVKEAGGVVRSADGGEFVFGGRGIVAAASEEIADIFCARVREEV</sequence>
<dbReference type="Proteomes" id="UP000886857">
    <property type="component" value="Unassembled WGS sequence"/>
</dbReference>
<dbReference type="PRINTS" id="PR00377">
    <property type="entry name" value="IMPHPHTASES"/>
</dbReference>
<evidence type="ECO:0000313" key="6">
    <source>
        <dbReference type="Proteomes" id="UP000886857"/>
    </source>
</evidence>
<feature type="binding site" evidence="4">
    <location>
        <position position="82"/>
    </location>
    <ligand>
        <name>Mg(2+)</name>
        <dbReference type="ChEBI" id="CHEBI:18420"/>
        <label>1</label>
        <note>catalytic</note>
    </ligand>
</feature>
<reference evidence="5" key="2">
    <citation type="journal article" date="2021" name="PeerJ">
        <title>Extensive microbial diversity within the chicken gut microbiome revealed by metagenomics and culture.</title>
        <authorList>
            <person name="Gilroy R."/>
            <person name="Ravi A."/>
            <person name="Getino M."/>
            <person name="Pursley I."/>
            <person name="Horton D.L."/>
            <person name="Alikhan N.F."/>
            <person name="Baker D."/>
            <person name="Gharbi K."/>
            <person name="Hall N."/>
            <person name="Watson M."/>
            <person name="Adriaenssens E.M."/>
            <person name="Foster-Nyarko E."/>
            <person name="Jarju S."/>
            <person name="Secka A."/>
            <person name="Antonio M."/>
            <person name="Oren A."/>
            <person name="Chaudhuri R.R."/>
            <person name="La Ragione R."/>
            <person name="Hildebrand F."/>
            <person name="Pallen M.J."/>
        </authorList>
    </citation>
    <scope>NUCLEOTIDE SEQUENCE</scope>
    <source>
        <strain evidence="5">10406</strain>
    </source>
</reference>
<dbReference type="PANTHER" id="PTHR20854">
    <property type="entry name" value="INOSITOL MONOPHOSPHATASE"/>
    <property type="match status" value="1"/>
</dbReference>
<dbReference type="GO" id="GO:0008934">
    <property type="term" value="F:inositol monophosphate 1-phosphatase activity"/>
    <property type="evidence" value="ECO:0007669"/>
    <property type="project" value="TreeGrafter"/>
</dbReference>
<feature type="binding site" evidence="4">
    <location>
        <position position="65"/>
    </location>
    <ligand>
        <name>Mg(2+)</name>
        <dbReference type="ChEBI" id="CHEBI:18420"/>
        <label>1</label>
        <note>catalytic</note>
    </ligand>
</feature>
<dbReference type="Gene3D" id="3.40.190.80">
    <property type="match status" value="1"/>
</dbReference>
<organism evidence="5 6">
    <name type="scientific">Candidatus Limadaptatus stercoripullorum</name>
    <dbReference type="NCBI Taxonomy" id="2840846"/>
    <lineage>
        <taxon>Bacteria</taxon>
        <taxon>Bacillati</taxon>
        <taxon>Bacillota</taxon>
        <taxon>Clostridia</taxon>
        <taxon>Eubacteriales</taxon>
        <taxon>Candidatus Limadaptatus</taxon>
    </lineage>
</organism>
<accession>A0A9D1N865</accession>
<feature type="binding site" evidence="4">
    <location>
        <position position="85"/>
    </location>
    <ligand>
        <name>Mg(2+)</name>
        <dbReference type="ChEBI" id="CHEBI:18420"/>
        <label>1</label>
        <note>catalytic</note>
    </ligand>
</feature>
<feature type="binding site" evidence="4">
    <location>
        <position position="210"/>
    </location>
    <ligand>
        <name>Mg(2+)</name>
        <dbReference type="ChEBI" id="CHEBI:18420"/>
        <label>1</label>
        <note>catalytic</note>
    </ligand>
</feature>
<comment type="caution">
    <text evidence="5">The sequence shown here is derived from an EMBL/GenBank/DDBJ whole genome shotgun (WGS) entry which is preliminary data.</text>
</comment>